<evidence type="ECO:0000256" key="9">
    <source>
        <dbReference type="ARBA" id="ARBA00039779"/>
    </source>
</evidence>
<feature type="transmembrane region" description="Helical" evidence="14">
    <location>
        <begin position="120"/>
        <end position="144"/>
    </location>
</feature>
<feature type="domain" description="ABC transmembrane type-1" evidence="15">
    <location>
        <begin position="82"/>
        <end position="283"/>
    </location>
</feature>
<keyword evidence="8 14" id="KW-0472">Membrane</keyword>
<dbReference type="RefSeq" id="WP_264715327.1">
    <property type="nucleotide sequence ID" value="NZ_JAPDNT010000020.1"/>
</dbReference>
<reference evidence="16" key="2">
    <citation type="submission" date="2022-10" db="EMBL/GenBank/DDBJ databases">
        <authorList>
            <person name="Trinh H.N."/>
        </authorList>
    </citation>
    <scope>NUCLEOTIDE SEQUENCE</scope>
    <source>
        <strain evidence="16">RN2-1</strain>
    </source>
</reference>
<dbReference type="InterPro" id="IPR000515">
    <property type="entry name" value="MetI-like"/>
</dbReference>
<evidence type="ECO:0000256" key="8">
    <source>
        <dbReference type="ARBA" id="ARBA00023136"/>
    </source>
</evidence>
<dbReference type="InterPro" id="IPR051322">
    <property type="entry name" value="AA_ABC_Transporter_Permease"/>
</dbReference>
<keyword evidence="6" id="KW-0029">Amino-acid transport</keyword>
<feature type="transmembrane region" description="Helical" evidence="14">
    <location>
        <begin position="42"/>
        <end position="62"/>
    </location>
</feature>
<dbReference type="CDD" id="cd06261">
    <property type="entry name" value="TM_PBP2"/>
    <property type="match status" value="1"/>
</dbReference>
<dbReference type="EMBL" id="JAPDNT010000020">
    <property type="protein sequence ID" value="MCW3476527.1"/>
    <property type="molecule type" value="Genomic_DNA"/>
</dbReference>
<dbReference type="InterPro" id="IPR010065">
    <property type="entry name" value="AA_ABC_transptr_permease_3TM"/>
</dbReference>
<keyword evidence="5 14" id="KW-0812">Transmembrane</keyword>
<keyword evidence="4" id="KW-1003">Cell membrane</keyword>
<organism evidence="16 17">
    <name type="scientific">Limobrevibacterium gyesilva</name>
    <dbReference type="NCBI Taxonomy" id="2991712"/>
    <lineage>
        <taxon>Bacteria</taxon>
        <taxon>Pseudomonadati</taxon>
        <taxon>Pseudomonadota</taxon>
        <taxon>Alphaproteobacteria</taxon>
        <taxon>Acetobacterales</taxon>
        <taxon>Acetobacteraceae</taxon>
        <taxon>Limobrevibacterium</taxon>
    </lineage>
</organism>
<keyword evidence="17" id="KW-1185">Reference proteome</keyword>
<dbReference type="GO" id="GO:0043190">
    <property type="term" value="C:ATP-binding cassette (ABC) transporter complex"/>
    <property type="evidence" value="ECO:0007669"/>
    <property type="project" value="InterPro"/>
</dbReference>
<dbReference type="NCBIfam" id="TIGR01726">
    <property type="entry name" value="HEQRo_perm_3TM"/>
    <property type="match status" value="1"/>
</dbReference>
<evidence type="ECO:0000256" key="13">
    <source>
        <dbReference type="ARBA" id="ARBA00073645"/>
    </source>
</evidence>
<evidence type="ECO:0000256" key="1">
    <source>
        <dbReference type="ARBA" id="ARBA00004429"/>
    </source>
</evidence>
<evidence type="ECO:0000313" key="16">
    <source>
        <dbReference type="EMBL" id="MCW3476527.1"/>
    </source>
</evidence>
<protein>
    <recommendedName>
        <fullName evidence="13">Glutamate/aspartate import permease protein GltK</fullName>
    </recommendedName>
    <alternativeName>
        <fullName evidence="9">Histidine/lysine/arginine/ornithine transport system permease protein HisM</fullName>
    </alternativeName>
</protein>
<evidence type="ECO:0000256" key="6">
    <source>
        <dbReference type="ARBA" id="ARBA00022970"/>
    </source>
</evidence>
<dbReference type="SUPFAM" id="SSF161098">
    <property type="entry name" value="MetI-like"/>
    <property type="match status" value="1"/>
</dbReference>
<dbReference type="PROSITE" id="PS50928">
    <property type="entry name" value="ABC_TM1"/>
    <property type="match status" value="1"/>
</dbReference>
<evidence type="ECO:0000259" key="15">
    <source>
        <dbReference type="PROSITE" id="PS50928"/>
    </source>
</evidence>
<evidence type="ECO:0000256" key="7">
    <source>
        <dbReference type="ARBA" id="ARBA00022989"/>
    </source>
</evidence>
<comment type="function">
    <text evidence="11">Part of the ABC transporter complex GltIJKL involved in glutamate and aspartate uptake. Probably responsible for the translocation of the substrate across the membrane.</text>
</comment>
<dbReference type="InterPro" id="IPR035906">
    <property type="entry name" value="MetI-like_sf"/>
</dbReference>
<sequence>MRAPTLSQAMPQASPATEPALDADAYRIAHYTIVPQRHYGRIVAAVLILGALAAIIRAFAVGDIEWRYVGLFLTAPAILAGLVNTIALAVCAMALGIVLGVLFAVMRLSKNPVLSTVAKLYVWLFRAAPALLQLLIWFNLALIFPRIAFPGLFDVRTVDVMTPFVAGLLGLGIQQGAYTSEVVRAGLQSVDQGQYEAAQAIGMTRLRMLRRIVMPQAMRVIVPPVGNEFIGMIKLTSLASVIQYSEMLHAAQTIYYANSRVLELLFVASIWYLIVVSVLSFGQGFVERHFARGVAADRR</sequence>
<proteinExistence type="inferred from homology"/>
<evidence type="ECO:0000256" key="3">
    <source>
        <dbReference type="ARBA" id="ARBA00022448"/>
    </source>
</evidence>
<evidence type="ECO:0000256" key="2">
    <source>
        <dbReference type="ARBA" id="ARBA00010072"/>
    </source>
</evidence>
<comment type="subunit">
    <text evidence="12">The complex is composed of two ATP-binding proteins (GltL), two transmembrane proteins (GltJ and GltK) and a solute-binding protein (GltI).</text>
</comment>
<dbReference type="Gene3D" id="1.10.3720.10">
    <property type="entry name" value="MetI-like"/>
    <property type="match status" value="1"/>
</dbReference>
<evidence type="ECO:0000256" key="4">
    <source>
        <dbReference type="ARBA" id="ARBA00022475"/>
    </source>
</evidence>
<gene>
    <name evidence="16" type="ORF">OL599_18345</name>
</gene>
<evidence type="ECO:0000256" key="10">
    <source>
        <dbReference type="ARBA" id="ARBA00046835"/>
    </source>
</evidence>
<comment type="subunit">
    <text evidence="10">The HisPMQJ complex is composed of two ATP-binding proteins (HisP), two transmembrane proteins (HisM and HisQ) and a solute-binding protein (HisJ). The HisPMQ-ArgT complex is composed of two ATP-binding proteins (HisP), two transmembrane proteins (HisM and HisQ) and a solute-binding protein (ArgT).</text>
</comment>
<comment type="caution">
    <text evidence="16">The sequence shown here is derived from an EMBL/GenBank/DDBJ whole genome shotgun (WGS) entry which is preliminary data.</text>
</comment>
<dbReference type="FunFam" id="1.10.3720.10:FF:000006">
    <property type="entry name" value="Glutamate/aspartate ABC transporter, permease protein GltK"/>
    <property type="match status" value="1"/>
</dbReference>
<dbReference type="GO" id="GO:0022857">
    <property type="term" value="F:transmembrane transporter activity"/>
    <property type="evidence" value="ECO:0007669"/>
    <property type="project" value="InterPro"/>
</dbReference>
<dbReference type="PANTHER" id="PTHR30450">
    <property type="entry name" value="ABC TRANSPORTER PERMEASE"/>
    <property type="match status" value="1"/>
</dbReference>
<dbReference type="AlphaFoldDB" id="A0AA41YQ47"/>
<evidence type="ECO:0000256" key="5">
    <source>
        <dbReference type="ARBA" id="ARBA00022692"/>
    </source>
</evidence>
<dbReference type="GO" id="GO:0006865">
    <property type="term" value="P:amino acid transport"/>
    <property type="evidence" value="ECO:0007669"/>
    <property type="project" value="UniProtKB-KW"/>
</dbReference>
<evidence type="ECO:0000256" key="11">
    <source>
        <dbReference type="ARBA" id="ARBA00060298"/>
    </source>
</evidence>
<evidence type="ECO:0000256" key="14">
    <source>
        <dbReference type="RuleBase" id="RU363032"/>
    </source>
</evidence>
<comment type="similarity">
    <text evidence="2">Belongs to the binding-protein-dependent transport system permease family. HisMQ subfamily.</text>
</comment>
<feature type="transmembrane region" description="Helical" evidence="14">
    <location>
        <begin position="82"/>
        <end position="108"/>
    </location>
</feature>
<keyword evidence="3 14" id="KW-0813">Transport</keyword>
<name>A0AA41YQ47_9PROT</name>
<evidence type="ECO:0000256" key="12">
    <source>
        <dbReference type="ARBA" id="ARBA00062718"/>
    </source>
</evidence>
<reference evidence="16" key="1">
    <citation type="submission" date="2022-09" db="EMBL/GenBank/DDBJ databases">
        <title>Rhodovastum sp. nov. RN2-1 isolated from soil in Seongnam, South Korea.</title>
        <authorList>
            <person name="Le N.T."/>
        </authorList>
    </citation>
    <scope>NUCLEOTIDE SEQUENCE</scope>
    <source>
        <strain evidence="16">RN2-1</strain>
    </source>
</reference>
<keyword evidence="7 14" id="KW-1133">Transmembrane helix</keyword>
<accession>A0AA41YQ47</accession>
<dbReference type="Pfam" id="PF00528">
    <property type="entry name" value="BPD_transp_1"/>
    <property type="match status" value="1"/>
</dbReference>
<dbReference type="Proteomes" id="UP001165679">
    <property type="component" value="Unassembled WGS sequence"/>
</dbReference>
<evidence type="ECO:0000313" key="17">
    <source>
        <dbReference type="Proteomes" id="UP001165679"/>
    </source>
</evidence>
<feature type="transmembrane region" description="Helical" evidence="14">
    <location>
        <begin position="264"/>
        <end position="282"/>
    </location>
</feature>
<comment type="subcellular location">
    <subcellularLocation>
        <location evidence="1">Cell inner membrane</location>
        <topology evidence="1">Multi-pass membrane protein</topology>
    </subcellularLocation>
    <subcellularLocation>
        <location evidence="14">Cell membrane</location>
        <topology evidence="14">Multi-pass membrane protein</topology>
    </subcellularLocation>
</comment>
<dbReference type="PANTHER" id="PTHR30450:SF2">
    <property type="entry name" value="ABC TRANSPORTER PERMEASE PROTEIN"/>
    <property type="match status" value="1"/>
</dbReference>